<dbReference type="Proteomes" id="UP000053268">
    <property type="component" value="Unassembled WGS sequence"/>
</dbReference>
<feature type="region of interest" description="Disordered" evidence="1">
    <location>
        <begin position="74"/>
        <end position="94"/>
    </location>
</feature>
<name>A0A194PDJ7_PAPXU</name>
<dbReference type="EMBL" id="KQ459606">
    <property type="protein sequence ID" value="KPI91421.1"/>
    <property type="molecule type" value="Genomic_DNA"/>
</dbReference>
<sequence length="109" mass="12221">MVCVVVLHPVYVMTNNPQQVGRHAGFRDPFVMAGWRSGSDAVERPSAPGAFLLFEDAADHERGKLDKRRRQAIKRRRQLTRAPPGASQECWRRSRVGGDGVRAVQLRGD</sequence>
<gene>
    <name evidence="2" type="ORF">RR46_14925</name>
</gene>
<proteinExistence type="predicted"/>
<evidence type="ECO:0000256" key="1">
    <source>
        <dbReference type="SAM" id="MobiDB-lite"/>
    </source>
</evidence>
<organism evidence="2 3">
    <name type="scientific">Papilio xuthus</name>
    <name type="common">Asian swallowtail butterfly</name>
    <dbReference type="NCBI Taxonomy" id="66420"/>
    <lineage>
        <taxon>Eukaryota</taxon>
        <taxon>Metazoa</taxon>
        <taxon>Ecdysozoa</taxon>
        <taxon>Arthropoda</taxon>
        <taxon>Hexapoda</taxon>
        <taxon>Insecta</taxon>
        <taxon>Pterygota</taxon>
        <taxon>Neoptera</taxon>
        <taxon>Endopterygota</taxon>
        <taxon>Lepidoptera</taxon>
        <taxon>Glossata</taxon>
        <taxon>Ditrysia</taxon>
        <taxon>Papilionoidea</taxon>
        <taxon>Papilionidae</taxon>
        <taxon>Papilioninae</taxon>
        <taxon>Papilio</taxon>
    </lineage>
</organism>
<dbReference type="AlphaFoldDB" id="A0A194PDJ7"/>
<accession>A0A194PDJ7</accession>
<protein>
    <submittedName>
        <fullName evidence="2">Uncharacterized protein</fullName>
    </submittedName>
</protein>
<reference evidence="2 3" key="1">
    <citation type="journal article" date="2015" name="Nat. Commun.">
        <title>Outbred genome sequencing and CRISPR/Cas9 gene editing in butterflies.</title>
        <authorList>
            <person name="Li X."/>
            <person name="Fan D."/>
            <person name="Zhang W."/>
            <person name="Liu G."/>
            <person name="Zhang L."/>
            <person name="Zhao L."/>
            <person name="Fang X."/>
            <person name="Chen L."/>
            <person name="Dong Y."/>
            <person name="Chen Y."/>
            <person name="Ding Y."/>
            <person name="Zhao R."/>
            <person name="Feng M."/>
            <person name="Zhu Y."/>
            <person name="Feng Y."/>
            <person name="Jiang X."/>
            <person name="Zhu D."/>
            <person name="Xiang H."/>
            <person name="Feng X."/>
            <person name="Li S."/>
            <person name="Wang J."/>
            <person name="Zhang G."/>
            <person name="Kronforst M.R."/>
            <person name="Wang W."/>
        </authorList>
    </citation>
    <scope>NUCLEOTIDE SEQUENCE [LARGE SCALE GENOMIC DNA]</scope>
    <source>
        <strain evidence="2">Ya'a_city_454_Px</strain>
        <tissue evidence="2">Whole body</tissue>
    </source>
</reference>
<keyword evidence="3" id="KW-1185">Reference proteome</keyword>
<evidence type="ECO:0000313" key="3">
    <source>
        <dbReference type="Proteomes" id="UP000053268"/>
    </source>
</evidence>
<evidence type="ECO:0000313" key="2">
    <source>
        <dbReference type="EMBL" id="KPI91421.1"/>
    </source>
</evidence>